<dbReference type="EMBL" id="CP036525">
    <property type="protein sequence ID" value="QDT05927.1"/>
    <property type="molecule type" value="Genomic_DNA"/>
</dbReference>
<dbReference type="InterPro" id="IPR036691">
    <property type="entry name" value="Endo/exonu/phosph_ase_sf"/>
</dbReference>
<evidence type="ECO:0000313" key="4">
    <source>
        <dbReference type="Proteomes" id="UP000318538"/>
    </source>
</evidence>
<dbReference type="GO" id="GO:0016787">
    <property type="term" value="F:hydrolase activity"/>
    <property type="evidence" value="ECO:0007669"/>
    <property type="project" value="UniProtKB-KW"/>
</dbReference>
<name>A0A517NFN3_9BACT</name>
<dbReference type="GO" id="GO:0006308">
    <property type="term" value="P:DNA catabolic process"/>
    <property type="evidence" value="ECO:0007669"/>
    <property type="project" value="InterPro"/>
</dbReference>
<dbReference type="KEGG" id="rlc:K227x_43330"/>
<sequence length="456" mass="49276">MMQAVLMVERALGDPSVGAFRDDCNPPAAPIERELGNGAVDGGGRRSMKRNRFTHIFSPYPPPRAATVMSDSQGGSPLQVAVVVLLLVGGGWYFFRHYEIAGLDSVSVTPKDGYEDDTSFVSYIDAPVTIDANRSVPTSEYSVAANPIALTSRASSPLGAQAISVDGLGDFSAPQTSLPTAQTASVTARRRTYRSIKVASWAMDGFGPTKLSNLAVRKHVSAVVRQFDVIALQQIASIERDLVPRLVEIINGGQVAGYQNRYDYVLGESSGPTGRQEQLAYIFDTTKVLVDRRQAYTVEDPQQQMTYDPLVASFRAAKPDSQTAWTFTLVNLRIDLARAPAEVALLPQVLESVRADGRGEDDVLLLGLFQADDAYLIPTMGGGPIRAAVQGRATDIFGRYHTSNLLIDTVSTSEFLGRSGVYDYPRALDLNPIEAEAVTSHLPVFADFTAHEGGKL</sequence>
<dbReference type="Gene3D" id="3.60.10.10">
    <property type="entry name" value="Endonuclease/exonuclease/phosphatase"/>
    <property type="match status" value="1"/>
</dbReference>
<dbReference type="InterPro" id="IPR016202">
    <property type="entry name" value="DNase_I"/>
</dbReference>
<dbReference type="GO" id="GO:0004536">
    <property type="term" value="F:DNA nuclease activity"/>
    <property type="evidence" value="ECO:0007669"/>
    <property type="project" value="InterPro"/>
</dbReference>
<reference evidence="3 4" key="1">
    <citation type="submission" date="2019-02" db="EMBL/GenBank/DDBJ databases">
        <title>Deep-cultivation of Planctomycetes and their phenomic and genomic characterization uncovers novel biology.</title>
        <authorList>
            <person name="Wiegand S."/>
            <person name="Jogler M."/>
            <person name="Boedeker C."/>
            <person name="Pinto D."/>
            <person name="Vollmers J."/>
            <person name="Rivas-Marin E."/>
            <person name="Kohn T."/>
            <person name="Peeters S.H."/>
            <person name="Heuer A."/>
            <person name="Rast P."/>
            <person name="Oberbeckmann S."/>
            <person name="Bunk B."/>
            <person name="Jeske O."/>
            <person name="Meyerdierks A."/>
            <person name="Storesund J.E."/>
            <person name="Kallscheuer N."/>
            <person name="Luecker S."/>
            <person name="Lage O.M."/>
            <person name="Pohl T."/>
            <person name="Merkel B.J."/>
            <person name="Hornburger P."/>
            <person name="Mueller R.-W."/>
            <person name="Bruemmer F."/>
            <person name="Labrenz M."/>
            <person name="Spormann A.M."/>
            <person name="Op den Camp H."/>
            <person name="Overmann J."/>
            <person name="Amann R."/>
            <person name="Jetten M.S.M."/>
            <person name="Mascher T."/>
            <person name="Medema M.H."/>
            <person name="Devos D.P."/>
            <person name="Kaster A.-K."/>
            <person name="Ovreas L."/>
            <person name="Rohde M."/>
            <person name="Galperin M.Y."/>
            <person name="Jogler C."/>
        </authorList>
    </citation>
    <scope>NUCLEOTIDE SEQUENCE [LARGE SCALE GENOMIC DNA]</scope>
    <source>
        <strain evidence="3 4">K22_7</strain>
    </source>
</reference>
<dbReference type="Proteomes" id="UP000318538">
    <property type="component" value="Chromosome"/>
</dbReference>
<gene>
    <name evidence="3" type="ORF">K227x_43330</name>
</gene>
<accession>A0A517NFN3</accession>
<keyword evidence="1" id="KW-0540">Nuclease</keyword>
<organism evidence="3 4">
    <name type="scientific">Rubripirellula lacrimiformis</name>
    <dbReference type="NCBI Taxonomy" id="1930273"/>
    <lineage>
        <taxon>Bacteria</taxon>
        <taxon>Pseudomonadati</taxon>
        <taxon>Planctomycetota</taxon>
        <taxon>Planctomycetia</taxon>
        <taxon>Pirellulales</taxon>
        <taxon>Pirellulaceae</taxon>
        <taxon>Rubripirellula</taxon>
    </lineage>
</organism>
<dbReference type="PANTHER" id="PTHR11371">
    <property type="entry name" value="DEOXYRIBONUCLEASE"/>
    <property type="match status" value="1"/>
</dbReference>
<proteinExistence type="predicted"/>
<dbReference type="PRINTS" id="PR00130">
    <property type="entry name" value="DNASEI"/>
</dbReference>
<keyword evidence="2" id="KW-0378">Hydrolase</keyword>
<evidence type="ECO:0000256" key="2">
    <source>
        <dbReference type="ARBA" id="ARBA00022801"/>
    </source>
</evidence>
<evidence type="ECO:0000256" key="1">
    <source>
        <dbReference type="ARBA" id="ARBA00022722"/>
    </source>
</evidence>
<protein>
    <recommendedName>
        <fullName evidence="5">Endonuclease/Exonuclease/phosphatase family protein</fullName>
    </recommendedName>
</protein>
<dbReference type="SMART" id="SM00476">
    <property type="entry name" value="DNaseIc"/>
    <property type="match status" value="1"/>
</dbReference>
<dbReference type="PANTHER" id="PTHR11371:SF31">
    <property type="entry name" value="EXTRACELLULAR NUCLEASE"/>
    <property type="match status" value="1"/>
</dbReference>
<keyword evidence="4" id="KW-1185">Reference proteome</keyword>
<evidence type="ECO:0000313" key="3">
    <source>
        <dbReference type="EMBL" id="QDT05927.1"/>
    </source>
</evidence>
<dbReference type="AlphaFoldDB" id="A0A517NFN3"/>
<evidence type="ECO:0008006" key="5">
    <source>
        <dbReference type="Google" id="ProtNLM"/>
    </source>
</evidence>